<keyword evidence="2" id="KW-0378">Hydrolase</keyword>
<dbReference type="EMBL" id="CP061169">
    <property type="protein sequence ID" value="QPZ37358.1"/>
    <property type="molecule type" value="Genomic_DNA"/>
</dbReference>
<keyword evidence="3" id="KW-1185">Reference proteome</keyword>
<sequence>MTDALLLATQLRSLSDDELTALLRTRGITDDSRLNDYFDLAERLLERQRIDRALRTCDRRMLLALSAASEQRISHTLDELTSYIESLGAGTEAAEAARDGIARAGRLALVVIDDHRVHPLDAVSAALDELRNRGLPPTKALADHPPTALGAVGESDRVDAAAGERAFTTTTAAGEIVTELLRAPAKELGRGGLALPDSRRLASATGVDFDAIATVLTALAAAEFVALDGRHWAPTQAGLDWLALPTVDRWLRLATAWVEAIPDDARPLLTTRRDARWAHSVRTFATWLYPVGGDALNARVDSLIAQADVLGVIANDTLSQAGRELLVGTADAAAKFVRATLPQEVSQVYVQDDLSVISPGPLSPSRDARLRLMADIESRSQATTYRFSRSSIDRALSAGDDEAGIVAFLTDLSLTGIPQPLRYLISDVAAHHGLLRVRESSGDRHAVRSSIRSIDDDLLETLTVDQNLASLALHRTAPGLLESRFSRDLVFWALQDARYPVSAEDENGRLIRVTRHHIAHVTAEPEPNVTELVTRLRTSVKGTSAHPDDAWLVRQLELAVRSKATVVVSVAMPGGKTIDLSLEPTGIGGGRLRGRDSTADVERTLPLSSIISVSRADL</sequence>
<dbReference type="Proteomes" id="UP000662814">
    <property type="component" value="Chromosome"/>
</dbReference>
<protein>
    <submittedName>
        <fullName evidence="2">Helicase-associated domain-containing protein</fullName>
    </submittedName>
</protein>
<gene>
    <name evidence="2" type="ORF">HCR76_10940</name>
</gene>
<accession>A0ABX6YEZ9</accession>
<reference evidence="2 3" key="1">
    <citation type="submission" date="2020-12" db="EMBL/GenBank/DDBJ databases">
        <title>Microbacterium sp. HY060.</title>
        <authorList>
            <person name="Zhou J."/>
        </authorList>
    </citation>
    <scope>NUCLEOTIDE SEQUENCE [LARGE SCALE GENOMIC DNA]</scope>
    <source>
        <strain evidence="2 3">HY60</strain>
    </source>
</reference>
<dbReference type="Pfam" id="PF13625">
    <property type="entry name" value="Helicase_C_3"/>
    <property type="match status" value="1"/>
</dbReference>
<dbReference type="InterPro" id="IPR032830">
    <property type="entry name" value="XPB/Ssl2_N"/>
</dbReference>
<dbReference type="RefSeq" id="WP_166992130.1">
    <property type="nucleotide sequence ID" value="NZ_CP061169.1"/>
</dbReference>
<organism evidence="2 3">
    <name type="scientific">Paramicrobacterium chengjingii</name>
    <dbReference type="NCBI Taxonomy" id="2769067"/>
    <lineage>
        <taxon>Bacteria</taxon>
        <taxon>Bacillati</taxon>
        <taxon>Actinomycetota</taxon>
        <taxon>Actinomycetes</taxon>
        <taxon>Micrococcales</taxon>
        <taxon>Microbacteriaceae</taxon>
        <taxon>Paramicrobacterium</taxon>
    </lineage>
</organism>
<evidence type="ECO:0000259" key="1">
    <source>
        <dbReference type="Pfam" id="PF13625"/>
    </source>
</evidence>
<proteinExistence type="predicted"/>
<evidence type="ECO:0000313" key="3">
    <source>
        <dbReference type="Proteomes" id="UP000662814"/>
    </source>
</evidence>
<evidence type="ECO:0000313" key="2">
    <source>
        <dbReference type="EMBL" id="QPZ37358.1"/>
    </source>
</evidence>
<dbReference type="GO" id="GO:0004386">
    <property type="term" value="F:helicase activity"/>
    <property type="evidence" value="ECO:0007669"/>
    <property type="project" value="UniProtKB-KW"/>
</dbReference>
<name>A0ABX6YEZ9_9MICO</name>
<keyword evidence="2" id="KW-0347">Helicase</keyword>
<feature type="domain" description="Helicase XPB/Ssl2 N-terminal" evidence="1">
    <location>
        <begin position="348"/>
        <end position="477"/>
    </location>
</feature>
<keyword evidence="2" id="KW-0547">Nucleotide-binding</keyword>
<keyword evidence="2" id="KW-0067">ATP-binding</keyword>